<dbReference type="RefSeq" id="WP_163075900.1">
    <property type="nucleotide sequence ID" value="NZ_CP048630.1"/>
</dbReference>
<organism evidence="1 2">
    <name type="scientific">Ancylobacter pratisalsi</name>
    <dbReference type="NCBI Taxonomy" id="1745854"/>
    <lineage>
        <taxon>Bacteria</taxon>
        <taxon>Pseudomonadati</taxon>
        <taxon>Pseudomonadota</taxon>
        <taxon>Alphaproteobacteria</taxon>
        <taxon>Hyphomicrobiales</taxon>
        <taxon>Xanthobacteraceae</taxon>
        <taxon>Ancylobacter</taxon>
    </lineage>
</organism>
<evidence type="ECO:0000313" key="2">
    <source>
        <dbReference type="Proteomes" id="UP000464751"/>
    </source>
</evidence>
<reference evidence="1 2" key="1">
    <citation type="submission" date="2020-02" db="EMBL/GenBank/DDBJ databases">
        <authorList>
            <person name="Li G."/>
        </authorList>
    </citation>
    <scope>NUCLEOTIDE SEQUENCE [LARGE SCALE GENOMIC DNA]</scope>
    <source>
        <strain evidence="1 2">DSM 102029</strain>
    </source>
</reference>
<protein>
    <recommendedName>
        <fullName evidence="3">Mu-like prophage I protein</fullName>
    </recommendedName>
</protein>
<dbReference type="Proteomes" id="UP000464751">
    <property type="component" value="Chromosome"/>
</dbReference>
<dbReference type="Pfam" id="PF10123">
    <property type="entry name" value="Mu-like_Pro"/>
    <property type="match status" value="1"/>
</dbReference>
<evidence type="ECO:0008006" key="3">
    <source>
        <dbReference type="Google" id="ProtNLM"/>
    </source>
</evidence>
<sequence>MFIVTLHSALPATDGAPDWVHLVPAGTFSGADGRGPYRVRDAAAVIRQSMAAARLPIDENHAIDIKAPKGEPSPARGWIVEMQERSDGIWGRVEWTEAGRAMVAGKDYRGISPAISRAADGEIVAVLRASLTNTPNLTQLATLHHRSDSMNFLEQLRKLYGLADTVAEADVLAAVTAQKTAVDTHASQLAAIRAAAGLAADVAPDGIVTELQARQSTGDQAAAQLRSTVVDLQTQLTTLQADTAKREAARVIDEAIAAGKVGLVPLREHYIERHMADPAAVMKEIGAMVSLHASGRVIPSKPANGEVVLSAEEERTCELMGIDLKAYAEQRKALKMEVL</sequence>
<dbReference type="EMBL" id="CP048630">
    <property type="protein sequence ID" value="QIB34755.1"/>
    <property type="molecule type" value="Genomic_DNA"/>
</dbReference>
<dbReference type="AlphaFoldDB" id="A0A6P1YNP7"/>
<gene>
    <name evidence="1" type="ORF">G3A50_14345</name>
</gene>
<proteinExistence type="predicted"/>
<dbReference type="InterPro" id="IPR012106">
    <property type="entry name" value="Phage_Mu_Gp1"/>
</dbReference>
<accession>A0A6P1YNP7</accession>
<keyword evidence="2" id="KW-1185">Reference proteome</keyword>
<name>A0A6P1YNP7_9HYPH</name>
<dbReference type="KEGG" id="apra:G3A50_14345"/>
<dbReference type="PIRSF" id="PIRSF016624">
    <property type="entry name" value="Mu_prophg_I"/>
    <property type="match status" value="1"/>
</dbReference>
<evidence type="ECO:0000313" key="1">
    <source>
        <dbReference type="EMBL" id="QIB34755.1"/>
    </source>
</evidence>